<protein>
    <submittedName>
        <fullName evidence="1">Uncharacterized protein</fullName>
    </submittedName>
</protein>
<evidence type="ECO:0000313" key="1">
    <source>
        <dbReference type="EMBL" id="SDX44727.1"/>
    </source>
</evidence>
<accession>A0A1H3BS88</accession>
<dbReference type="Proteomes" id="UP000199529">
    <property type="component" value="Unassembled WGS sequence"/>
</dbReference>
<proteinExistence type="predicted"/>
<dbReference type="EMBL" id="FNOK01000011">
    <property type="protein sequence ID" value="SDX44727.1"/>
    <property type="molecule type" value="Genomic_DNA"/>
</dbReference>
<evidence type="ECO:0000313" key="2">
    <source>
        <dbReference type="Proteomes" id="UP000199529"/>
    </source>
</evidence>
<sequence>MFGKREAHLLVLNDLDEAREAVRRAVHDASPEELPGLQRALQILDEAGDGEPQELRWTRQVLTDAGVDPRTHEIAAVREVRRKLPGLSLASAADLVRRLKG</sequence>
<gene>
    <name evidence="1" type="ORF">SAMN05216215_101141</name>
</gene>
<reference evidence="2" key="1">
    <citation type="submission" date="2016-10" db="EMBL/GenBank/DDBJ databases">
        <authorList>
            <person name="Varghese N."/>
            <person name="Submissions S."/>
        </authorList>
    </citation>
    <scope>NUCLEOTIDE SEQUENCE [LARGE SCALE GENOMIC DNA]</scope>
    <source>
        <strain evidence="2">CGMCC 4.3530</strain>
    </source>
</reference>
<dbReference type="AlphaFoldDB" id="A0A1H3BS88"/>
<name>A0A1H3BS88_9PSEU</name>
<dbReference type="STRING" id="418495.SAMN05216215_101141"/>
<dbReference type="OrthoDB" id="4246844at2"/>
<organism evidence="1 2">
    <name type="scientific">Saccharopolyspora shandongensis</name>
    <dbReference type="NCBI Taxonomy" id="418495"/>
    <lineage>
        <taxon>Bacteria</taxon>
        <taxon>Bacillati</taxon>
        <taxon>Actinomycetota</taxon>
        <taxon>Actinomycetes</taxon>
        <taxon>Pseudonocardiales</taxon>
        <taxon>Pseudonocardiaceae</taxon>
        <taxon>Saccharopolyspora</taxon>
    </lineage>
</organism>
<dbReference type="RefSeq" id="WP_093265534.1">
    <property type="nucleotide sequence ID" value="NZ_FNOK01000011.1"/>
</dbReference>
<keyword evidence="2" id="KW-1185">Reference proteome</keyword>